<dbReference type="UniPathway" id="UPA00109">
    <property type="reaction ID" value="UER00185"/>
</dbReference>
<keyword evidence="4" id="KW-0808">Transferase</keyword>
<comment type="cofactor">
    <cofactor evidence="1">
        <name>Mg(2+)</name>
        <dbReference type="ChEBI" id="CHEBI:18420"/>
    </cofactor>
</comment>
<gene>
    <name evidence="9" type="ORF">LTLLF_181195</name>
</gene>
<keyword evidence="6 9" id="KW-0418">Kinase</keyword>
<dbReference type="InterPro" id="IPR001576">
    <property type="entry name" value="Phosphoglycerate_kinase"/>
</dbReference>
<evidence type="ECO:0000256" key="5">
    <source>
        <dbReference type="ARBA" id="ARBA00022741"/>
    </source>
</evidence>
<evidence type="ECO:0000256" key="3">
    <source>
        <dbReference type="ARBA" id="ARBA00013061"/>
    </source>
</evidence>
<accession>A0A8J6KW02</accession>
<dbReference type="InterPro" id="IPR015824">
    <property type="entry name" value="Phosphoglycerate_kinase_N"/>
</dbReference>
<name>A0A8J6KW02_MICOH</name>
<dbReference type="Proteomes" id="UP000710432">
    <property type="component" value="Unassembled WGS sequence"/>
</dbReference>
<evidence type="ECO:0000256" key="6">
    <source>
        <dbReference type="ARBA" id="ARBA00022777"/>
    </source>
</evidence>
<evidence type="ECO:0000256" key="4">
    <source>
        <dbReference type="ARBA" id="ARBA00022679"/>
    </source>
</evidence>
<evidence type="ECO:0000313" key="9">
    <source>
        <dbReference type="EMBL" id="KAH0504727.1"/>
    </source>
</evidence>
<comment type="similarity">
    <text evidence="2">Belongs to the phosphoglycerate kinase family.</text>
</comment>
<dbReference type="AlphaFoldDB" id="A0A8J6KW02"/>
<proteinExistence type="inferred from homology"/>
<protein>
    <recommendedName>
        <fullName evidence="3">phosphoglycerate kinase</fullName>
        <ecNumber evidence="3">2.7.2.3</ecNumber>
    </recommendedName>
</protein>
<dbReference type="EMBL" id="JAATJU010024900">
    <property type="protein sequence ID" value="KAH0504727.1"/>
    <property type="molecule type" value="Genomic_DNA"/>
</dbReference>
<evidence type="ECO:0000256" key="2">
    <source>
        <dbReference type="ARBA" id="ARBA00008982"/>
    </source>
</evidence>
<keyword evidence="5" id="KW-0547">Nucleotide-binding</keyword>
<evidence type="ECO:0000256" key="8">
    <source>
        <dbReference type="ARBA" id="ARBA00022842"/>
    </source>
</evidence>
<evidence type="ECO:0000256" key="1">
    <source>
        <dbReference type="ARBA" id="ARBA00001946"/>
    </source>
</evidence>
<evidence type="ECO:0000313" key="10">
    <source>
        <dbReference type="Proteomes" id="UP000710432"/>
    </source>
</evidence>
<sequence length="94" mass="10790">MLQITTILHKVNSMIIDDEMVFTFSKELSNMEIGISLHDKKEGVMMVKDIISKDEKTDVKITLSLDFVTAENLIKMLKVAKLLWPLAYLMVRCT</sequence>
<dbReference type="GO" id="GO:0005524">
    <property type="term" value="F:ATP binding"/>
    <property type="evidence" value="ECO:0007669"/>
    <property type="project" value="UniProtKB-KW"/>
</dbReference>
<reference evidence="9" key="1">
    <citation type="submission" date="2020-03" db="EMBL/GenBank/DDBJ databases">
        <title>Studies in the Genomics of Life Span.</title>
        <authorList>
            <person name="Glass D."/>
        </authorList>
    </citation>
    <scope>NUCLEOTIDE SEQUENCE</scope>
    <source>
        <strain evidence="9">LTLLF</strain>
        <tissue evidence="9">Muscle</tissue>
    </source>
</reference>
<keyword evidence="7" id="KW-0067">ATP-binding</keyword>
<dbReference type="InterPro" id="IPR036043">
    <property type="entry name" value="Phosphoglycerate_kinase_sf"/>
</dbReference>
<dbReference type="Pfam" id="PF00162">
    <property type="entry name" value="PGK"/>
    <property type="match status" value="1"/>
</dbReference>
<dbReference type="SUPFAM" id="SSF53748">
    <property type="entry name" value="Phosphoglycerate kinase"/>
    <property type="match status" value="1"/>
</dbReference>
<dbReference type="Gene3D" id="3.40.50.1260">
    <property type="entry name" value="Phosphoglycerate kinase, N-terminal domain"/>
    <property type="match status" value="1"/>
</dbReference>
<evidence type="ECO:0000256" key="7">
    <source>
        <dbReference type="ARBA" id="ARBA00022840"/>
    </source>
</evidence>
<dbReference type="GO" id="GO:0004618">
    <property type="term" value="F:phosphoglycerate kinase activity"/>
    <property type="evidence" value="ECO:0007669"/>
    <property type="project" value="UniProtKB-EC"/>
</dbReference>
<organism evidence="9 10">
    <name type="scientific">Microtus ochrogaster</name>
    <name type="common">Prairie vole</name>
    <dbReference type="NCBI Taxonomy" id="79684"/>
    <lineage>
        <taxon>Eukaryota</taxon>
        <taxon>Metazoa</taxon>
        <taxon>Chordata</taxon>
        <taxon>Craniata</taxon>
        <taxon>Vertebrata</taxon>
        <taxon>Euteleostomi</taxon>
        <taxon>Mammalia</taxon>
        <taxon>Eutheria</taxon>
        <taxon>Euarchontoglires</taxon>
        <taxon>Glires</taxon>
        <taxon>Rodentia</taxon>
        <taxon>Myomorpha</taxon>
        <taxon>Muroidea</taxon>
        <taxon>Cricetidae</taxon>
        <taxon>Arvicolinae</taxon>
        <taxon>Microtus</taxon>
    </lineage>
</organism>
<dbReference type="GO" id="GO:0006096">
    <property type="term" value="P:glycolytic process"/>
    <property type="evidence" value="ECO:0007669"/>
    <property type="project" value="UniProtKB-UniPathway"/>
</dbReference>
<dbReference type="EC" id="2.7.2.3" evidence="3"/>
<comment type="caution">
    <text evidence="9">The sequence shown here is derived from an EMBL/GenBank/DDBJ whole genome shotgun (WGS) entry which is preliminary data.</text>
</comment>
<keyword evidence="8" id="KW-0460">Magnesium</keyword>